<evidence type="ECO:0000313" key="1">
    <source>
        <dbReference type="EMBL" id="SFH17525.1"/>
    </source>
</evidence>
<dbReference type="SUPFAM" id="SSF56235">
    <property type="entry name" value="N-terminal nucleophile aminohydrolases (Ntn hydrolases)"/>
    <property type="match status" value="1"/>
</dbReference>
<dbReference type="InterPro" id="IPR016545">
    <property type="entry name" value="UCP009120_prtse"/>
</dbReference>
<dbReference type="Proteomes" id="UP000183635">
    <property type="component" value="Unassembled WGS sequence"/>
</dbReference>
<dbReference type="Pfam" id="PF00227">
    <property type="entry name" value="Proteasome"/>
    <property type="match status" value="1"/>
</dbReference>
<dbReference type="CDD" id="cd03765">
    <property type="entry name" value="proteasome_beta_bacterial"/>
    <property type="match status" value="1"/>
</dbReference>
<dbReference type="RefSeq" id="WP_074966116.1">
    <property type="nucleotide sequence ID" value="NZ_CBCRYP010000001.1"/>
</dbReference>
<protein>
    <submittedName>
        <fullName evidence="1">Putative proteasome-type protease</fullName>
    </submittedName>
</protein>
<gene>
    <name evidence="1" type="ORF">SAMN04488021_102140</name>
</gene>
<dbReference type="Gene3D" id="3.60.20.10">
    <property type="entry name" value="Glutamine Phosphoribosylpyrophosphate, subunit 1, domain 1"/>
    <property type="match status" value="1"/>
</dbReference>
<evidence type="ECO:0000313" key="2">
    <source>
        <dbReference type="Proteomes" id="UP000183635"/>
    </source>
</evidence>
<sequence>MTYCVGLKLNAGMVLLSDTRTNAGLDNVSTYRKMFFFEEPGERAMVIMAAGSLSVTQTTIARLTEAIELPEADGSGSIMQAHSMLQVATIVGNTLNRTLREISDRTRELQQQATASMILAGQRRGGEMRLFLIYPQGNFIEATEDTPFLQIGEHKYGKPILDRVVTPRTSLADAQKAVLLSMDSTLRSNLSVGMPLDLAVIARDECKVGYKRRIPEGDPAFMAMSAAWSTALRDSFGKVSL</sequence>
<dbReference type="GO" id="GO:0005839">
    <property type="term" value="C:proteasome core complex"/>
    <property type="evidence" value="ECO:0007669"/>
    <property type="project" value="InterPro"/>
</dbReference>
<proteinExistence type="predicted"/>
<name>A0A1I2XVU4_9RHOB</name>
<keyword evidence="2" id="KW-1185">Reference proteome</keyword>
<dbReference type="InterPro" id="IPR001353">
    <property type="entry name" value="Proteasome_sua/b"/>
</dbReference>
<dbReference type="InterPro" id="IPR029055">
    <property type="entry name" value="Ntn_hydrolases_N"/>
</dbReference>
<dbReference type="EMBL" id="FOPU01000002">
    <property type="protein sequence ID" value="SFH17525.1"/>
    <property type="molecule type" value="Genomic_DNA"/>
</dbReference>
<keyword evidence="1" id="KW-0378">Hydrolase</keyword>
<keyword evidence="1" id="KW-0645">Protease</keyword>
<organism evidence="1 2">
    <name type="scientific">Paracoccus aminovorans</name>
    <dbReference type="NCBI Taxonomy" id="34004"/>
    <lineage>
        <taxon>Bacteria</taxon>
        <taxon>Pseudomonadati</taxon>
        <taxon>Pseudomonadota</taxon>
        <taxon>Alphaproteobacteria</taxon>
        <taxon>Rhodobacterales</taxon>
        <taxon>Paracoccaceae</taxon>
        <taxon>Paracoccus</taxon>
    </lineage>
</organism>
<dbReference type="STRING" id="34004.SAMN04488021_102140"/>
<dbReference type="PIRSF" id="PIRSF009120">
    <property type="entry name" value="UCP009120_prtse"/>
    <property type="match status" value="1"/>
</dbReference>
<dbReference type="AlphaFoldDB" id="A0A1I2XVU4"/>
<keyword evidence="1" id="KW-0647">Proteasome</keyword>
<dbReference type="GO" id="GO:0051603">
    <property type="term" value="P:proteolysis involved in protein catabolic process"/>
    <property type="evidence" value="ECO:0007669"/>
    <property type="project" value="InterPro"/>
</dbReference>
<dbReference type="GO" id="GO:0008233">
    <property type="term" value="F:peptidase activity"/>
    <property type="evidence" value="ECO:0007669"/>
    <property type="project" value="UniProtKB-KW"/>
</dbReference>
<reference evidence="1 2" key="1">
    <citation type="submission" date="2016-10" db="EMBL/GenBank/DDBJ databases">
        <authorList>
            <person name="de Groot N.N."/>
        </authorList>
    </citation>
    <scope>NUCLEOTIDE SEQUENCE [LARGE SCALE GENOMIC DNA]</scope>
    <source>
        <strain evidence="1 2">DSM 8537</strain>
    </source>
</reference>
<dbReference type="OrthoDB" id="9786336at2"/>
<accession>A0A1I2XVU4</accession>